<gene>
    <name evidence="1" type="ORF">GM661_10870</name>
</gene>
<dbReference type="Pfam" id="PF04361">
    <property type="entry name" value="DUF494"/>
    <property type="match status" value="1"/>
</dbReference>
<dbReference type="RefSeq" id="WP_230866863.1">
    <property type="nucleotide sequence ID" value="NZ_CP046640.1"/>
</dbReference>
<dbReference type="AlphaFoldDB" id="A0A8A7K9K2"/>
<proteinExistence type="predicted"/>
<dbReference type="KEGG" id="ifn:GM661_10870"/>
<evidence type="ECO:0000313" key="1">
    <source>
        <dbReference type="EMBL" id="QTL98436.1"/>
    </source>
</evidence>
<evidence type="ECO:0000313" key="2">
    <source>
        <dbReference type="Proteomes" id="UP000665020"/>
    </source>
</evidence>
<dbReference type="InterPro" id="IPR007456">
    <property type="entry name" value="Smg"/>
</dbReference>
<protein>
    <submittedName>
        <fullName evidence="1">DUF494 family protein</fullName>
    </submittedName>
</protein>
<dbReference type="EMBL" id="CP046640">
    <property type="protein sequence ID" value="QTL98436.1"/>
    <property type="molecule type" value="Genomic_DNA"/>
</dbReference>
<name>A0A8A7K9K2_9FIRM</name>
<keyword evidence="2" id="KW-1185">Reference proteome</keyword>
<organism evidence="1 2">
    <name type="scientific">Iocasia fonsfrigidae</name>
    <dbReference type="NCBI Taxonomy" id="2682810"/>
    <lineage>
        <taxon>Bacteria</taxon>
        <taxon>Bacillati</taxon>
        <taxon>Bacillota</taxon>
        <taxon>Clostridia</taxon>
        <taxon>Halanaerobiales</taxon>
        <taxon>Halanaerobiaceae</taxon>
        <taxon>Iocasia</taxon>
    </lineage>
</organism>
<reference evidence="1" key="1">
    <citation type="submission" date="2019-12" db="EMBL/GenBank/DDBJ databases">
        <authorList>
            <person name="zhang j."/>
            <person name="sun C.M."/>
        </authorList>
    </citation>
    <scope>NUCLEOTIDE SEQUENCE</scope>
    <source>
        <strain evidence="1">NS-1</strain>
    </source>
</reference>
<dbReference type="Proteomes" id="UP000665020">
    <property type="component" value="Chromosome"/>
</dbReference>
<accession>A0A8A7K9K2</accession>
<sequence>MNEDVMEIIGLLIRMMLKDENHFIKEEEIIQNLLEEGYDIQDIDEAFELIYHGTEIIDEEKNKLDESNRDSFYNRVFSQSERMYLSFELQGLIKRMLFLNLLTPGESEEIIIRVIQDSYPGYLTTGQLWDILEEVIEDQGKLQIISSEIIEFRNMVTDDSKYIN</sequence>